<sequence length="114" mass="13678">MRHARAYARTHNGYLAENGQDRFLGSEKIQGKRRVEGNFVTFGVRSRTEMPKGEQVGRMTRSPSVWPSRWMMERWRGPLLRLLIWSSYSCKSRSRLAAKKYRFVDWKKRLENRR</sequence>
<comment type="caution">
    <text evidence="1">The sequence shown here is derived from an EMBL/GenBank/DDBJ whole genome shotgun (WGS) entry which is preliminary data.</text>
</comment>
<dbReference type="Proteomes" id="UP000299102">
    <property type="component" value="Unassembled WGS sequence"/>
</dbReference>
<name>A0A4C1W4N3_EUMVA</name>
<evidence type="ECO:0000313" key="2">
    <source>
        <dbReference type="Proteomes" id="UP000299102"/>
    </source>
</evidence>
<reference evidence="1 2" key="1">
    <citation type="journal article" date="2019" name="Commun. Biol.">
        <title>The bagworm genome reveals a unique fibroin gene that provides high tensile strength.</title>
        <authorList>
            <person name="Kono N."/>
            <person name="Nakamura H."/>
            <person name="Ohtoshi R."/>
            <person name="Tomita M."/>
            <person name="Numata K."/>
            <person name="Arakawa K."/>
        </authorList>
    </citation>
    <scope>NUCLEOTIDE SEQUENCE [LARGE SCALE GENOMIC DNA]</scope>
</reference>
<organism evidence="1 2">
    <name type="scientific">Eumeta variegata</name>
    <name type="common">Bagworm moth</name>
    <name type="synonym">Eumeta japonica</name>
    <dbReference type="NCBI Taxonomy" id="151549"/>
    <lineage>
        <taxon>Eukaryota</taxon>
        <taxon>Metazoa</taxon>
        <taxon>Ecdysozoa</taxon>
        <taxon>Arthropoda</taxon>
        <taxon>Hexapoda</taxon>
        <taxon>Insecta</taxon>
        <taxon>Pterygota</taxon>
        <taxon>Neoptera</taxon>
        <taxon>Endopterygota</taxon>
        <taxon>Lepidoptera</taxon>
        <taxon>Glossata</taxon>
        <taxon>Ditrysia</taxon>
        <taxon>Tineoidea</taxon>
        <taxon>Psychidae</taxon>
        <taxon>Oiketicinae</taxon>
        <taxon>Eumeta</taxon>
    </lineage>
</organism>
<gene>
    <name evidence="1" type="ORF">EVAR_33169_1</name>
</gene>
<dbReference type="AlphaFoldDB" id="A0A4C1W4N3"/>
<dbReference type="EMBL" id="BGZK01000464">
    <property type="protein sequence ID" value="GBP45065.1"/>
    <property type="molecule type" value="Genomic_DNA"/>
</dbReference>
<keyword evidence="2" id="KW-1185">Reference proteome</keyword>
<proteinExistence type="predicted"/>
<accession>A0A4C1W4N3</accession>
<protein>
    <submittedName>
        <fullName evidence="1">Uncharacterized protein</fullName>
    </submittedName>
</protein>
<evidence type="ECO:0000313" key="1">
    <source>
        <dbReference type="EMBL" id="GBP45065.1"/>
    </source>
</evidence>